<dbReference type="Gene3D" id="3.20.20.100">
    <property type="entry name" value="NADP-dependent oxidoreductase domain"/>
    <property type="match status" value="1"/>
</dbReference>
<evidence type="ECO:0000256" key="1">
    <source>
        <dbReference type="ARBA" id="ARBA00023002"/>
    </source>
</evidence>
<protein>
    <recommendedName>
        <fullName evidence="2">NADP-dependent oxidoreductase domain-containing protein</fullName>
    </recommendedName>
</protein>
<gene>
    <name evidence="3" type="ORF">FFLO_05611</name>
</gene>
<evidence type="ECO:0000313" key="3">
    <source>
        <dbReference type="EMBL" id="KAG7529504.1"/>
    </source>
</evidence>
<evidence type="ECO:0000313" key="4">
    <source>
        <dbReference type="Proteomes" id="UP000812966"/>
    </source>
</evidence>
<dbReference type="InterPro" id="IPR023210">
    <property type="entry name" value="NADP_OxRdtase_dom"/>
</dbReference>
<dbReference type="Proteomes" id="UP000812966">
    <property type="component" value="Unassembled WGS sequence"/>
</dbReference>
<dbReference type="InterPro" id="IPR036812">
    <property type="entry name" value="NAD(P)_OxRdtase_dom_sf"/>
</dbReference>
<dbReference type="FunFam" id="3.20.20.100:FF:000004">
    <property type="entry name" value="Oxidoreductase, aldo/keto reductase"/>
    <property type="match status" value="1"/>
</dbReference>
<dbReference type="PANTHER" id="PTHR43364:SF4">
    <property type="entry name" value="NAD(P)-LINKED OXIDOREDUCTASE SUPERFAMILY PROTEIN"/>
    <property type="match status" value="1"/>
</dbReference>
<sequence length="357" mass="40505">MSKESYNLDDVVKDAQGKMRYINLGPSGLRVSRISLGMMSYGNKKWLDWVLEEDEALPLIKAAYDVGIQFFDTADIYSNGYSHKVLAKAIKQYNLPREDIVVATKLFALIPRDFEKGLDQLSREERERRHYSNQQGLSRKHIFDSVERSLKELDLEYIDLLQIHRADENTPFEETMCALKDIVQSGKVRYIGASSMFAWQFMEYQSIAKRNGWPQFISMQNYYCASYREEEREMMPCIKKMGISSLPWSPIAGGYLARPHAQQRGMTSRGDKEIPREDTEIAVNEAIKSVADRLGITMAQVAIAWTLANPVVAAPIVGISNARSLDDAVKALDVVLSDEDKEKIGSAYTVRKIIGHS</sequence>
<dbReference type="AlphaFoldDB" id="A0A8K0JI87"/>
<name>A0A8K0JI87_9TREE</name>
<dbReference type="Pfam" id="PF00248">
    <property type="entry name" value="Aldo_ket_red"/>
    <property type="match status" value="1"/>
</dbReference>
<dbReference type="InterPro" id="IPR050523">
    <property type="entry name" value="AKR_Detox_Biosynth"/>
</dbReference>
<comment type="caution">
    <text evidence="3">The sequence shown here is derived from an EMBL/GenBank/DDBJ whole genome shotgun (WGS) entry which is preliminary data.</text>
</comment>
<proteinExistence type="predicted"/>
<keyword evidence="4" id="KW-1185">Reference proteome</keyword>
<accession>A0A8K0JI87</accession>
<feature type="domain" description="NADP-dependent oxidoreductase" evidence="2">
    <location>
        <begin position="33"/>
        <end position="346"/>
    </location>
</feature>
<dbReference type="EMBL" id="JABELV010000147">
    <property type="protein sequence ID" value="KAG7529504.1"/>
    <property type="molecule type" value="Genomic_DNA"/>
</dbReference>
<organism evidence="3 4">
    <name type="scientific">Filobasidium floriforme</name>
    <dbReference type="NCBI Taxonomy" id="5210"/>
    <lineage>
        <taxon>Eukaryota</taxon>
        <taxon>Fungi</taxon>
        <taxon>Dikarya</taxon>
        <taxon>Basidiomycota</taxon>
        <taxon>Agaricomycotina</taxon>
        <taxon>Tremellomycetes</taxon>
        <taxon>Filobasidiales</taxon>
        <taxon>Filobasidiaceae</taxon>
        <taxon>Filobasidium</taxon>
    </lineage>
</organism>
<keyword evidence="1" id="KW-0560">Oxidoreductase</keyword>
<evidence type="ECO:0000259" key="2">
    <source>
        <dbReference type="Pfam" id="PF00248"/>
    </source>
</evidence>
<reference evidence="3" key="1">
    <citation type="submission" date="2020-04" db="EMBL/GenBank/DDBJ databases">
        <title>Analysis of mating type loci in Filobasidium floriforme.</title>
        <authorList>
            <person name="Nowrousian M."/>
        </authorList>
    </citation>
    <scope>NUCLEOTIDE SEQUENCE</scope>
    <source>
        <strain evidence="3">CBS 6242</strain>
    </source>
</reference>
<dbReference type="CDD" id="cd19079">
    <property type="entry name" value="AKR_EcYajO-like"/>
    <property type="match status" value="1"/>
</dbReference>
<dbReference type="GO" id="GO:0005829">
    <property type="term" value="C:cytosol"/>
    <property type="evidence" value="ECO:0007669"/>
    <property type="project" value="UniProtKB-ARBA"/>
</dbReference>
<dbReference type="PANTHER" id="PTHR43364">
    <property type="entry name" value="NADH-SPECIFIC METHYLGLYOXAL REDUCTASE-RELATED"/>
    <property type="match status" value="1"/>
</dbReference>
<dbReference type="GO" id="GO:0016491">
    <property type="term" value="F:oxidoreductase activity"/>
    <property type="evidence" value="ECO:0007669"/>
    <property type="project" value="UniProtKB-KW"/>
</dbReference>
<dbReference type="SUPFAM" id="SSF51430">
    <property type="entry name" value="NAD(P)-linked oxidoreductase"/>
    <property type="match status" value="1"/>
</dbReference>